<name>A0A3R9KTY3_9BACI</name>
<reference evidence="2" key="1">
    <citation type="submission" date="2018-12" db="EMBL/GenBank/DDBJ databases">
        <title>Bacillus chawlae sp. nov., Bacillus glennii sp. nov., and Bacillus saganii sp. nov. Isolated from the Vehicle Assembly Building at Kennedy Space Center where the Viking Spacecraft were Assembled.</title>
        <authorList>
            <person name="Seuylemezian A."/>
            <person name="Vaishampayan P."/>
        </authorList>
    </citation>
    <scope>NUCLEOTIDE SEQUENCE [LARGE SCALE GENOMIC DNA]</scope>
    <source>
        <strain evidence="2">DSM 13966</strain>
    </source>
</reference>
<evidence type="ECO:0000313" key="2">
    <source>
        <dbReference type="Proteomes" id="UP000279911"/>
    </source>
</evidence>
<dbReference type="SUPFAM" id="SSF159173">
    <property type="entry name" value="YkvR-like"/>
    <property type="match status" value="1"/>
</dbReference>
<protein>
    <submittedName>
        <fullName evidence="1">DUF3219 family protein</fullName>
    </submittedName>
</protein>
<accession>A0A3R9KTY3</accession>
<dbReference type="EMBL" id="RSFW01000017">
    <property type="protein sequence ID" value="RSD26089.1"/>
    <property type="molecule type" value="Genomic_DNA"/>
</dbReference>
<dbReference type="Proteomes" id="UP000279911">
    <property type="component" value="Unassembled WGS sequence"/>
</dbReference>
<dbReference type="RefSeq" id="WP_125480790.1">
    <property type="nucleotide sequence ID" value="NZ_RSFW01000017.1"/>
</dbReference>
<gene>
    <name evidence="1" type="ORF">EJA10_14765</name>
</gene>
<dbReference type="InterPro" id="IPR023105">
    <property type="entry name" value="YkvR-like_sf"/>
</dbReference>
<dbReference type="InterPro" id="IPR021596">
    <property type="entry name" value="DUF3219"/>
</dbReference>
<sequence>MGSQLVLDGQSILLKSIDIKQVEGKMRISAEFNVISEKYHEITTLLYKGIFDIEIPEAEIAFRGKIIEYSTSVTNLYKSDQVGVFKVDFLEEKE</sequence>
<comment type="caution">
    <text evidence="1">The sequence shown here is derived from an EMBL/GenBank/DDBJ whole genome shotgun (WGS) entry which is preliminary data.</text>
</comment>
<dbReference type="Pfam" id="PF11514">
    <property type="entry name" value="DUF3219"/>
    <property type="match status" value="1"/>
</dbReference>
<evidence type="ECO:0000313" key="1">
    <source>
        <dbReference type="EMBL" id="RSD26089.1"/>
    </source>
</evidence>
<dbReference type="OrthoDB" id="2920197at2"/>
<dbReference type="Gene3D" id="2.40.30.80">
    <property type="entry name" value="YkvR-like"/>
    <property type="match status" value="1"/>
</dbReference>
<proteinExistence type="predicted"/>
<organism evidence="1 2">
    <name type="scientific">Mesobacillus subterraneus</name>
    <dbReference type="NCBI Taxonomy" id="285983"/>
    <lineage>
        <taxon>Bacteria</taxon>
        <taxon>Bacillati</taxon>
        <taxon>Bacillota</taxon>
        <taxon>Bacilli</taxon>
        <taxon>Bacillales</taxon>
        <taxon>Bacillaceae</taxon>
        <taxon>Mesobacillus</taxon>
    </lineage>
</organism>
<dbReference type="AlphaFoldDB" id="A0A3R9KTY3"/>